<dbReference type="AlphaFoldDB" id="A0A8S9LMM5"/>
<name>A0A8S9LMM5_BRACR</name>
<reference evidence="1" key="1">
    <citation type="submission" date="2019-12" db="EMBL/GenBank/DDBJ databases">
        <title>Genome sequencing and annotation of Brassica cretica.</title>
        <authorList>
            <person name="Studholme D.J."/>
            <person name="Sarris P.F."/>
        </authorList>
    </citation>
    <scope>NUCLEOTIDE SEQUENCE</scope>
    <source>
        <strain evidence="1">PFS-001/15</strain>
        <tissue evidence="1">Leaf</tissue>
    </source>
</reference>
<gene>
    <name evidence="1" type="ORF">F2Q68_00043726</name>
</gene>
<sequence>MVAVGDIEGAEIEKHSLHFSLVNMEYEHINCIAYAEVAQFLDDYWNSTNAPVALCVLQFWEIDWGVGGFKHVRTIDGFSRILFEPDDVPEIQSFRMRYEHINYVAYGEVAQFLDDYWNSTNAPVVLCVLQFWEIDWGVGGFKHVRTIDGFSRILFEPDDVPEIQSFRMRIPYYDY</sequence>
<comment type="caution">
    <text evidence="1">The sequence shown here is derived from an EMBL/GenBank/DDBJ whole genome shotgun (WGS) entry which is preliminary data.</text>
</comment>
<evidence type="ECO:0000313" key="1">
    <source>
        <dbReference type="EMBL" id="KAF2606503.1"/>
    </source>
</evidence>
<dbReference type="Proteomes" id="UP000712281">
    <property type="component" value="Unassembled WGS sequence"/>
</dbReference>
<accession>A0A8S9LMM5</accession>
<evidence type="ECO:0000313" key="2">
    <source>
        <dbReference type="Proteomes" id="UP000712281"/>
    </source>
</evidence>
<organism evidence="1 2">
    <name type="scientific">Brassica cretica</name>
    <name type="common">Mustard</name>
    <dbReference type="NCBI Taxonomy" id="69181"/>
    <lineage>
        <taxon>Eukaryota</taxon>
        <taxon>Viridiplantae</taxon>
        <taxon>Streptophyta</taxon>
        <taxon>Embryophyta</taxon>
        <taxon>Tracheophyta</taxon>
        <taxon>Spermatophyta</taxon>
        <taxon>Magnoliopsida</taxon>
        <taxon>eudicotyledons</taxon>
        <taxon>Gunneridae</taxon>
        <taxon>Pentapetalae</taxon>
        <taxon>rosids</taxon>
        <taxon>malvids</taxon>
        <taxon>Brassicales</taxon>
        <taxon>Brassicaceae</taxon>
        <taxon>Brassiceae</taxon>
        <taxon>Brassica</taxon>
    </lineage>
</organism>
<proteinExistence type="predicted"/>
<dbReference type="EMBL" id="QGKW02000276">
    <property type="protein sequence ID" value="KAF2606503.1"/>
    <property type="molecule type" value="Genomic_DNA"/>
</dbReference>
<protein>
    <submittedName>
        <fullName evidence="1">Uncharacterized protein</fullName>
    </submittedName>
</protein>